<keyword evidence="3 5" id="KW-0063">Aspartyl esterase</keyword>
<dbReference type="GO" id="GO:0030599">
    <property type="term" value="F:pectinesterase activity"/>
    <property type="evidence" value="ECO:0007669"/>
    <property type="project" value="UniProtKB-UniRule"/>
</dbReference>
<evidence type="ECO:0000256" key="3">
    <source>
        <dbReference type="ARBA" id="ARBA00023085"/>
    </source>
</evidence>
<dbReference type="PROSITE" id="PS00503">
    <property type="entry name" value="PECTINESTERASE_2"/>
    <property type="match status" value="1"/>
</dbReference>
<dbReference type="Proteomes" id="UP000594263">
    <property type="component" value="Unplaced"/>
</dbReference>
<dbReference type="InterPro" id="IPR012334">
    <property type="entry name" value="Pectin_lyas_fold"/>
</dbReference>
<dbReference type="SUPFAM" id="SSF51126">
    <property type="entry name" value="Pectin lyase-like"/>
    <property type="match status" value="1"/>
</dbReference>
<dbReference type="GO" id="GO:0045490">
    <property type="term" value="P:pectin catabolic process"/>
    <property type="evidence" value="ECO:0007669"/>
    <property type="project" value="UniProtKB-UniRule"/>
</dbReference>
<dbReference type="PANTHER" id="PTHR31707">
    <property type="entry name" value="PECTINESTERASE"/>
    <property type="match status" value="1"/>
</dbReference>
<comment type="pathway">
    <text evidence="1 5">Glycan metabolism; pectin degradation; 2-dehydro-3-deoxy-D-gluconate from pectin: step 1/5.</text>
</comment>
<dbReference type="InterPro" id="IPR000070">
    <property type="entry name" value="Pectinesterase_cat"/>
</dbReference>
<dbReference type="Gene3D" id="2.160.20.10">
    <property type="entry name" value="Single-stranded right-handed beta-helix, Pectin lyase-like"/>
    <property type="match status" value="1"/>
</dbReference>
<dbReference type="EC" id="3.1.1.11" evidence="5"/>
<dbReference type="InterPro" id="IPR033131">
    <property type="entry name" value="Pectinesterase_Asp_AS"/>
</dbReference>
<accession>A0A7N0VCT3</accession>
<dbReference type="UniPathway" id="UPA00545">
    <property type="reaction ID" value="UER00823"/>
</dbReference>
<evidence type="ECO:0000256" key="1">
    <source>
        <dbReference type="ARBA" id="ARBA00005184"/>
    </source>
</evidence>
<reference evidence="7" key="1">
    <citation type="submission" date="2021-01" db="UniProtKB">
        <authorList>
            <consortium name="EnsemblPlants"/>
        </authorList>
    </citation>
    <scope>IDENTIFICATION</scope>
</reference>
<feature type="active site" evidence="4">
    <location>
        <position position="187"/>
    </location>
</feature>
<dbReference type="InterPro" id="IPR011050">
    <property type="entry name" value="Pectin_lyase_fold/virulence"/>
</dbReference>
<keyword evidence="2 5" id="KW-0378">Hydrolase</keyword>
<dbReference type="GO" id="GO:0042545">
    <property type="term" value="P:cell wall modification"/>
    <property type="evidence" value="ECO:0007669"/>
    <property type="project" value="UniProtKB-UniRule"/>
</dbReference>
<dbReference type="Pfam" id="PF01095">
    <property type="entry name" value="Pectinesterase"/>
    <property type="match status" value="1"/>
</dbReference>
<sequence length="291" mass="32851">MPHLIHTEIMSHNQLKTGRYEQDIQTWLSEVQTFQQANQIKDKMDQLIQLGSNALALINRVANSNMTDNYQDENASSSPKLAFSLVSKFPKQATKEPGFTREKIWKDKDQIALIGDRKYSTIIVASNSIVKSGSSLYESATFSPTSQQATALYISSDRAVLYRCSVIDYQDSLFAEAFHCDVSGTVDFIFGNAAAVFQNCNLLLRRPVNDNVILANGRNHPEHDSGFSLHRFKITSAHEFYSVRHSYSKISHEHVNVTFHSSNLLQKGIYGVHISLSANRIVYDLDNRNKD</sequence>
<evidence type="ECO:0000256" key="4">
    <source>
        <dbReference type="PROSITE-ProRule" id="PRU10040"/>
    </source>
</evidence>
<protein>
    <recommendedName>
        <fullName evidence="5">Pectinesterase</fullName>
        <ecNumber evidence="5">3.1.1.11</ecNumber>
    </recommendedName>
</protein>
<evidence type="ECO:0000256" key="2">
    <source>
        <dbReference type="ARBA" id="ARBA00022801"/>
    </source>
</evidence>
<name>A0A7N0VCT3_KALFE</name>
<dbReference type="EnsemblPlants" id="Kaladp0496s0020.1.v1.1">
    <property type="protein sequence ID" value="Kaladp0496s0020.1.v1.1"/>
    <property type="gene ID" value="Kaladp0496s0020.v1.1"/>
</dbReference>
<evidence type="ECO:0000313" key="7">
    <source>
        <dbReference type="EnsemblPlants" id="Kaladp0496s0020.1.v1.1"/>
    </source>
</evidence>
<proteinExistence type="predicted"/>
<feature type="domain" description="Pectinesterase catalytic" evidence="6">
    <location>
        <begin position="144"/>
        <end position="246"/>
    </location>
</feature>
<dbReference type="Gramene" id="Kaladp0496s0020.1.v1.1">
    <property type="protein sequence ID" value="Kaladp0496s0020.1.v1.1"/>
    <property type="gene ID" value="Kaladp0496s0020.v1.1"/>
</dbReference>
<dbReference type="AlphaFoldDB" id="A0A7N0VCT3"/>
<evidence type="ECO:0000259" key="6">
    <source>
        <dbReference type="Pfam" id="PF01095"/>
    </source>
</evidence>
<keyword evidence="8" id="KW-1185">Reference proteome</keyword>
<comment type="catalytic activity">
    <reaction evidence="5">
        <text>[(1-&gt;4)-alpha-D-galacturonosyl methyl ester](n) + n H2O = [(1-&gt;4)-alpha-D-galacturonosyl](n) + n methanol + n H(+)</text>
        <dbReference type="Rhea" id="RHEA:22380"/>
        <dbReference type="Rhea" id="RHEA-COMP:14570"/>
        <dbReference type="Rhea" id="RHEA-COMP:14573"/>
        <dbReference type="ChEBI" id="CHEBI:15377"/>
        <dbReference type="ChEBI" id="CHEBI:15378"/>
        <dbReference type="ChEBI" id="CHEBI:17790"/>
        <dbReference type="ChEBI" id="CHEBI:140522"/>
        <dbReference type="ChEBI" id="CHEBI:140523"/>
        <dbReference type="EC" id="3.1.1.11"/>
    </reaction>
</comment>
<evidence type="ECO:0000313" key="8">
    <source>
        <dbReference type="Proteomes" id="UP000594263"/>
    </source>
</evidence>
<organism evidence="7 8">
    <name type="scientific">Kalanchoe fedtschenkoi</name>
    <name type="common">Lavender scallops</name>
    <name type="synonym">South American air plant</name>
    <dbReference type="NCBI Taxonomy" id="63787"/>
    <lineage>
        <taxon>Eukaryota</taxon>
        <taxon>Viridiplantae</taxon>
        <taxon>Streptophyta</taxon>
        <taxon>Embryophyta</taxon>
        <taxon>Tracheophyta</taxon>
        <taxon>Spermatophyta</taxon>
        <taxon>Magnoliopsida</taxon>
        <taxon>eudicotyledons</taxon>
        <taxon>Gunneridae</taxon>
        <taxon>Pentapetalae</taxon>
        <taxon>Saxifragales</taxon>
        <taxon>Crassulaceae</taxon>
        <taxon>Kalanchoe</taxon>
    </lineage>
</organism>
<evidence type="ECO:0000256" key="5">
    <source>
        <dbReference type="RuleBase" id="RU000589"/>
    </source>
</evidence>